<feature type="domain" description="LysM" evidence="1">
    <location>
        <begin position="400"/>
        <end position="444"/>
    </location>
</feature>
<accession>A0A3N2QBJ6</accession>
<dbReference type="InterPro" id="IPR036779">
    <property type="entry name" value="LysM_dom_sf"/>
</dbReference>
<dbReference type="AlphaFoldDB" id="A0A3N2QBJ6"/>
<dbReference type="OrthoDB" id="977752at2"/>
<organism evidence="2 3">
    <name type="scientific">Candidatus Cardinium hertigii</name>
    <dbReference type="NCBI Taxonomy" id="247481"/>
    <lineage>
        <taxon>Bacteria</taxon>
        <taxon>Pseudomonadati</taxon>
        <taxon>Bacteroidota</taxon>
        <taxon>Cytophagia</taxon>
        <taxon>Cytophagales</taxon>
        <taxon>Amoebophilaceae</taxon>
        <taxon>Candidatus Cardinium</taxon>
    </lineage>
</organism>
<dbReference type="PROSITE" id="PS51782">
    <property type="entry name" value="LYSM"/>
    <property type="match status" value="1"/>
</dbReference>
<dbReference type="SMART" id="SM00257">
    <property type="entry name" value="LysM"/>
    <property type="match status" value="1"/>
</dbReference>
<dbReference type="InterPro" id="IPR008258">
    <property type="entry name" value="Transglycosylase_SLT_dom_1"/>
</dbReference>
<evidence type="ECO:0000259" key="1">
    <source>
        <dbReference type="PROSITE" id="PS51782"/>
    </source>
</evidence>
<dbReference type="Pfam" id="PF01464">
    <property type="entry name" value="SLT"/>
    <property type="match status" value="1"/>
</dbReference>
<protein>
    <submittedName>
        <fullName evidence="2">LysM peptidoglycan-binding domain-containing protein</fullName>
    </submittedName>
</protein>
<reference evidence="2 3" key="1">
    <citation type="submission" date="2018-09" db="EMBL/GenBank/DDBJ databases">
        <title>Comparative Genomics of Wolbachia-Cardinium Dual Endosymbiosis in a Plant-Parasitic Nematode.</title>
        <authorList>
            <person name="Brown A.M.V."/>
            <person name="Wasala S.K."/>
            <person name="Howe D.K."/>
            <person name="Peetz A.B."/>
            <person name="Zasada I.A."/>
            <person name="Denver D.R."/>
        </authorList>
    </citation>
    <scope>NUCLEOTIDE SEQUENCE [LARGE SCALE GENOMIC DNA]</scope>
    <source>
        <strain evidence="2 3">Pp_1</strain>
    </source>
</reference>
<comment type="caution">
    <text evidence="2">The sequence shown here is derived from an EMBL/GenBank/DDBJ whole genome shotgun (WGS) entry which is preliminary data.</text>
</comment>
<dbReference type="Gene3D" id="1.10.530.10">
    <property type="match status" value="1"/>
</dbReference>
<dbReference type="CDD" id="cd00118">
    <property type="entry name" value="LysM"/>
    <property type="match status" value="1"/>
</dbReference>
<evidence type="ECO:0000313" key="2">
    <source>
        <dbReference type="EMBL" id="ROT47184.1"/>
    </source>
</evidence>
<dbReference type="Pfam" id="PF01476">
    <property type="entry name" value="LysM"/>
    <property type="match status" value="1"/>
</dbReference>
<dbReference type="InterPro" id="IPR018392">
    <property type="entry name" value="LysM"/>
</dbReference>
<dbReference type="SUPFAM" id="SSF53955">
    <property type="entry name" value="Lysozyme-like"/>
    <property type="match status" value="1"/>
</dbReference>
<dbReference type="Gene3D" id="3.10.350.10">
    <property type="entry name" value="LysM domain"/>
    <property type="match status" value="1"/>
</dbReference>
<dbReference type="InterPro" id="IPR023346">
    <property type="entry name" value="Lysozyme-like_dom_sf"/>
</dbReference>
<gene>
    <name evidence="2" type="ORF">EDM02_03410</name>
</gene>
<dbReference type="EMBL" id="RARA01000025">
    <property type="protein sequence ID" value="ROT47184.1"/>
    <property type="molecule type" value="Genomic_DNA"/>
</dbReference>
<name>A0A3N2QBJ6_9BACT</name>
<keyword evidence="3" id="KW-1185">Reference proteome</keyword>
<evidence type="ECO:0000313" key="3">
    <source>
        <dbReference type="Proteomes" id="UP000270927"/>
    </source>
</evidence>
<dbReference type="SUPFAM" id="SSF54106">
    <property type="entry name" value="LysM domain"/>
    <property type="match status" value="1"/>
</dbReference>
<sequence>MRWFVVFISMLPFSGWAINVQQPIAIPEVVKFADIRLRLSRGARKRVQEKVDRLTRAKRLFNQILDRTNLFFPLIEKTLAEENVPQDFKFQALHESMLIGNAVSHTHDVGFWQIHKVAALDLKLSIDHPVDERMHLIQSTKAAARFLKSHNQYFDSWLAALLAYNRGRAGVVKMFPKKYYGVKVVPLCDKTDDYIISVVATKLAFEKMAGKKKHSELQLFVYDQGHHGHKLQDIALHLKIEEKLLSDYNQWLRTSVIPHNTNCSLVVPFLHTHSNGPKTSMLKLPKPLKTVLPERKKIVAVEKGNRMASCHSLDYNKYLAVSKKFPEVSTLKDSRSIRLIKANGKLAIIAQEGDTIAHLANIANLRVDKFLLINDISEMHHPIPNRIYYYSAKGSKGGVHYHVVAPGEAVWDIAQQYGIKQSALLEKNRMQKADPLEEGQILWLRFIRPHTIPVEYK</sequence>
<proteinExistence type="predicted"/>
<dbReference type="Proteomes" id="UP000270927">
    <property type="component" value="Unassembled WGS sequence"/>
</dbReference>